<evidence type="ECO:0000256" key="5">
    <source>
        <dbReference type="SAM" id="Phobius"/>
    </source>
</evidence>
<dbReference type="RefSeq" id="XP_005105105.1">
    <property type="nucleotide sequence ID" value="XM_005105048.3"/>
</dbReference>
<evidence type="ECO:0000313" key="7">
    <source>
        <dbReference type="Proteomes" id="UP000694888"/>
    </source>
</evidence>
<evidence type="ECO:0000313" key="8">
    <source>
        <dbReference type="RefSeq" id="XP_005105105.1"/>
    </source>
</evidence>
<dbReference type="Proteomes" id="UP000694888">
    <property type="component" value="Unplaced"/>
</dbReference>
<feature type="region of interest" description="Disordered" evidence="4">
    <location>
        <begin position="30"/>
        <end position="62"/>
    </location>
</feature>
<organism evidence="7 8">
    <name type="scientific">Aplysia californica</name>
    <name type="common">California sea hare</name>
    <dbReference type="NCBI Taxonomy" id="6500"/>
    <lineage>
        <taxon>Eukaryota</taxon>
        <taxon>Metazoa</taxon>
        <taxon>Spiralia</taxon>
        <taxon>Lophotrochozoa</taxon>
        <taxon>Mollusca</taxon>
        <taxon>Gastropoda</taxon>
        <taxon>Heterobranchia</taxon>
        <taxon>Euthyneura</taxon>
        <taxon>Tectipleura</taxon>
        <taxon>Aplysiida</taxon>
        <taxon>Aplysioidea</taxon>
        <taxon>Aplysiidae</taxon>
        <taxon>Aplysia</taxon>
    </lineage>
</organism>
<keyword evidence="5" id="KW-0812">Transmembrane</keyword>
<keyword evidence="7" id="KW-1185">Reference proteome</keyword>
<evidence type="ECO:0000256" key="1">
    <source>
        <dbReference type="ARBA" id="ARBA00022771"/>
    </source>
</evidence>
<keyword evidence="1 3" id="KW-0479">Metal-binding</keyword>
<dbReference type="PROSITE" id="PS50089">
    <property type="entry name" value="ZF_RING_2"/>
    <property type="match status" value="1"/>
</dbReference>
<dbReference type="SUPFAM" id="SSF57850">
    <property type="entry name" value="RING/U-box"/>
    <property type="match status" value="1"/>
</dbReference>
<dbReference type="SMART" id="SM00184">
    <property type="entry name" value="RING"/>
    <property type="match status" value="1"/>
</dbReference>
<evidence type="ECO:0000256" key="4">
    <source>
        <dbReference type="SAM" id="MobiDB-lite"/>
    </source>
</evidence>
<dbReference type="Gene3D" id="3.30.40.10">
    <property type="entry name" value="Zinc/RING finger domain, C3HC4 (zinc finger)"/>
    <property type="match status" value="1"/>
</dbReference>
<dbReference type="Pfam" id="PF13920">
    <property type="entry name" value="zf-C3HC4_3"/>
    <property type="match status" value="1"/>
</dbReference>
<proteinExistence type="predicted"/>
<feature type="transmembrane region" description="Helical" evidence="5">
    <location>
        <begin position="6"/>
        <end position="23"/>
    </location>
</feature>
<dbReference type="InterPro" id="IPR013083">
    <property type="entry name" value="Znf_RING/FYVE/PHD"/>
</dbReference>
<dbReference type="InterPro" id="IPR001841">
    <property type="entry name" value="Znf_RING"/>
</dbReference>
<protein>
    <submittedName>
        <fullName evidence="8">RNA-binding E3 ubiquitin-protein ligase MEX3C</fullName>
    </submittedName>
</protein>
<evidence type="ECO:0000256" key="3">
    <source>
        <dbReference type="PROSITE-ProRule" id="PRU00175"/>
    </source>
</evidence>
<reference evidence="8" key="1">
    <citation type="submission" date="2025-08" db="UniProtKB">
        <authorList>
            <consortium name="RefSeq"/>
        </authorList>
    </citation>
    <scope>IDENTIFICATION</scope>
</reference>
<keyword evidence="5" id="KW-0472">Membrane</keyword>
<gene>
    <name evidence="8" type="primary">LOC101846833</name>
</gene>
<feature type="domain" description="RING-type" evidence="6">
    <location>
        <begin position="68"/>
        <end position="108"/>
    </location>
</feature>
<evidence type="ECO:0000259" key="6">
    <source>
        <dbReference type="PROSITE" id="PS50089"/>
    </source>
</evidence>
<name>A0ABM0JZD0_APLCA</name>
<dbReference type="GeneID" id="101846833"/>
<keyword evidence="2" id="KW-0862">Zinc</keyword>
<accession>A0ABM0JZD0</accession>
<sequence length="115" mass="13246">MFQTMMVVALPAIVTLTAAFFIMRRVMKDEEGPGSVPPRPFTRSPRGDTSPRTVRRRKRNGTSVEEECVVCFEERVLVEIYPCRHRHVCEKCILKIVGTTKRSCPLCRKRIQGYC</sequence>
<keyword evidence="5" id="KW-1133">Transmembrane helix</keyword>
<evidence type="ECO:0000256" key="2">
    <source>
        <dbReference type="ARBA" id="ARBA00022833"/>
    </source>
</evidence>
<keyword evidence="1 3" id="KW-0863">Zinc-finger</keyword>